<accession>A0A3Q3DUE1</accession>
<evidence type="ECO:0000259" key="4">
    <source>
        <dbReference type="Pfam" id="PF07693"/>
    </source>
</evidence>
<protein>
    <submittedName>
        <fullName evidence="6">Kinase D-interacting substrate 220b</fullName>
    </submittedName>
</protein>
<keyword evidence="1" id="KW-0040">ANK repeat</keyword>
<dbReference type="Pfam" id="PF13637">
    <property type="entry name" value="Ank_4"/>
    <property type="match status" value="1"/>
</dbReference>
<proteinExistence type="predicted"/>
<name>A0A3Q3DUE1_HIPCM</name>
<dbReference type="GO" id="GO:0019887">
    <property type="term" value="F:protein kinase regulator activity"/>
    <property type="evidence" value="ECO:0007669"/>
    <property type="project" value="TreeGrafter"/>
</dbReference>
<feature type="region of interest" description="Disordered" evidence="2">
    <location>
        <begin position="1185"/>
        <end position="1215"/>
    </location>
</feature>
<evidence type="ECO:0000256" key="1">
    <source>
        <dbReference type="PROSITE-ProRule" id="PRU00023"/>
    </source>
</evidence>
<dbReference type="Gene3D" id="1.25.40.20">
    <property type="entry name" value="Ankyrin repeat-containing domain"/>
    <property type="match status" value="3"/>
</dbReference>
<dbReference type="PRINTS" id="PR01415">
    <property type="entry name" value="ANKYRIN"/>
</dbReference>
<keyword evidence="3" id="KW-1133">Transmembrane helix</keyword>
<dbReference type="PANTHER" id="PTHR24116:SF2">
    <property type="entry name" value="KINASE D-INTERACTING SUBSTRATE OF 220 KDA B"/>
    <property type="match status" value="1"/>
</dbReference>
<feature type="repeat" description="ANK" evidence="1">
    <location>
        <begin position="319"/>
        <end position="351"/>
    </location>
</feature>
<feature type="domain" description="KAP NTPase" evidence="4">
    <location>
        <begin position="424"/>
        <end position="935"/>
    </location>
</feature>
<feature type="repeat" description="ANK" evidence="1">
    <location>
        <begin position="110"/>
        <end position="142"/>
    </location>
</feature>
<sequence>MDTTTSIKMTTLAIQKLFGHVEEENLTALRDHLDRFKEVDGRSDNGQTPLMLAAEQGSLEIVQELIRRGANVNLDDVDCWSALISAAKEGHVEVVKELLENSAYIEHRDGGWTALMWASYKGRVEVTKELLEHGANPNTTGQQYSVYPIIWASGRGHADVVKLLLESGAKVNCSDKYGTTSLIWAARKGHFECVTHLLENGADVDQDGAQNSMTALIVAVKGGFTDVVKELLKRNPNVNMTDKDGNTALMMSGDTVLIGAVRGGHVEIVRALLHKYADIDIRGQQESKTALYWAVEKGNASMVRDILQCNPDTETCTKDGETPLIKATKMRSIEIVELLLDKGAKVSAVDKRGDTPLHIAIRGRSRRLAELLLRNPKDGRLLYRPNKAGETPYNIDCSHQKSILTQIFGAHLSPTESDGDMLGYDLYSSALADILSEPTMQPPICVGLYAQWGSGKSFLLKKLEEMKTFAGQQMEPLLGLSWLAAVLSLLLCGAVALGLGFTLDPKLAVAVSLSLLALLYIFFVVYFGGRREGDNWNWAWLLSNRLARHMGYLELLLKLMFVNPPELPEQSVRALPVRFLFTDYNRLSSVGGETSMAEMIATLSDACEREFGFLATRLFRVFKTDEKQKSKWKKTCCVPSFVLFALVMGCLVSGVALMGVFRVGGDNRTVNGVLMALGSVVGVAVLLNCRTWWRVSDSVLNSQRKRLHRAANKMHKLKSEGFMKVLKSEVELMAKMAKTIDAFTQHQTRLAVVIDSLDSCEQDKVLQMLDTVRVLFSKGPFISIFASDPHIIIKAINQNLNSVLRDFVNGHDYMRNIVHLPVFLNSRGLSCARKMGGGGAANAGAPANGDAANAEWHEELDRKLSQHSLGESTKFGSKATLSRRDTYRRRQVQRSVTRQMSFDLTKLMVAEDWFTDISPQSMRRLLNIVSVTRLLRANQISFNWDRLASWINLTEQWPYRTSWLILFLEESDGVPDQATLKNIYEVLRNIPTTKDVEPLLEIDGDVRAFEVFLSSRTPVLTARDIRTFLPCTVNLDPKLREIIADVRAAREQMNLGAVGYPTLQEVQPRPTSMYSQVSSACSPSVSFSGPFIPAGSASVASGIPPTLLSAMTTDGVCEHVRQIRGIDQGMLAAYTATIRKANVNGRVLSQCNVDELKKEMNMNFGDWQLFRVLELRQVEYEEAASEQGGLAGDHPETGRRAAAASRTGHAPSDVSPMYSFTLSFDDLSTIGLDEQQPPRHGGPQWMRTGSITSLNSQECSNDIAKLTDKQQAEYRCAYQEYIAQMAQLEGASGDRPVQLQPGLFMTAPPDQGAKDGVEQDGRKALVSKRGGGSGKAVSDNGDGGEALDPITEEDEKGDHGSSKSLLVRKTSADRGGLFPGSKAGGGGLRYQKLTSDDDESEESDSLLLKDGKAAVAEAKAGGCSLALKGKDYLSDATLDKKDSSDSGVRSNESSPNHSLQDEEADLSQAERADLIQLNEEGAARKQGAPAVLRDATENRMSICSPEEAWPASQTWNLNRTPGSVTLNNNTTNGQQDEQPSQTPRTAPASDTIIPPASTITTTTAGATRPGPDNENVRVVHLKRSLKPGDPPEVCTMTADAVAFGEERESIL</sequence>
<dbReference type="Pfam" id="PF23307">
    <property type="entry name" value="SAM_KIDINS220"/>
    <property type="match status" value="1"/>
</dbReference>
<feature type="compositionally biased region" description="Polar residues" evidence="2">
    <location>
        <begin position="1511"/>
        <end position="1544"/>
    </location>
</feature>
<reference evidence="6" key="2">
    <citation type="submission" date="2025-09" db="UniProtKB">
        <authorList>
            <consortium name="Ensembl"/>
        </authorList>
    </citation>
    <scope>IDENTIFICATION</scope>
</reference>
<dbReference type="InterPro" id="IPR057092">
    <property type="entry name" value="SAM_KIDINS220"/>
</dbReference>
<feature type="region of interest" description="Disordered" evidence="2">
    <location>
        <begin position="1437"/>
        <end position="1472"/>
    </location>
</feature>
<feature type="transmembrane region" description="Helical" evidence="3">
    <location>
        <begin position="507"/>
        <end position="527"/>
    </location>
</feature>
<evidence type="ECO:0000256" key="2">
    <source>
        <dbReference type="SAM" id="MobiDB-lite"/>
    </source>
</evidence>
<feature type="compositionally biased region" description="Low complexity" evidence="2">
    <location>
        <begin position="1551"/>
        <end position="1569"/>
    </location>
</feature>
<keyword evidence="3" id="KW-0812">Transmembrane</keyword>
<dbReference type="FunFam" id="1.25.40.20:FF:000047">
    <property type="entry name" value="Kinase D-interacting substrate of 220 kDa B"/>
    <property type="match status" value="1"/>
</dbReference>
<feature type="compositionally biased region" description="Polar residues" evidence="2">
    <location>
        <begin position="1445"/>
        <end position="1458"/>
    </location>
</feature>
<evidence type="ECO:0000259" key="5">
    <source>
        <dbReference type="Pfam" id="PF23307"/>
    </source>
</evidence>
<feature type="region of interest" description="Disordered" evidence="2">
    <location>
        <begin position="1325"/>
        <end position="1407"/>
    </location>
</feature>
<evidence type="ECO:0000256" key="3">
    <source>
        <dbReference type="SAM" id="Phobius"/>
    </source>
</evidence>
<keyword evidence="3" id="KW-0472">Membrane</keyword>
<feature type="repeat" description="ANK" evidence="1">
    <location>
        <begin position="45"/>
        <end position="77"/>
    </location>
</feature>
<dbReference type="GeneTree" id="ENSGT00940000156714"/>
<dbReference type="Pfam" id="PF12796">
    <property type="entry name" value="Ank_2"/>
    <property type="match status" value="3"/>
</dbReference>
<feature type="region of interest" description="Disordered" evidence="2">
    <location>
        <begin position="1505"/>
        <end position="1575"/>
    </location>
</feature>
<feature type="domain" description="Kinase D-interacting substrate of 220 kDa-like SAM" evidence="5">
    <location>
        <begin position="1106"/>
        <end position="1184"/>
    </location>
</feature>
<feature type="transmembrane region" description="Helical" evidence="3">
    <location>
        <begin position="477"/>
        <end position="501"/>
    </location>
</feature>
<feature type="repeat" description="ANK" evidence="1">
    <location>
        <begin position="211"/>
        <end position="243"/>
    </location>
</feature>
<dbReference type="PANTHER" id="PTHR24116">
    <property type="entry name" value="KINASE D-INTERACTING SUBSTRATE OF 220 KDA"/>
    <property type="match status" value="1"/>
</dbReference>
<keyword evidence="7" id="KW-1185">Reference proteome</keyword>
<feature type="repeat" description="ANK" evidence="1">
    <location>
        <begin position="252"/>
        <end position="284"/>
    </location>
</feature>
<dbReference type="InterPro" id="IPR036770">
    <property type="entry name" value="Ankyrin_rpt-contain_sf"/>
</dbReference>
<dbReference type="STRING" id="109280.ENSHCOP00000020780"/>
<organism evidence="6 7">
    <name type="scientific">Hippocampus comes</name>
    <name type="common">Tiger tail seahorse</name>
    <dbReference type="NCBI Taxonomy" id="109280"/>
    <lineage>
        <taxon>Eukaryota</taxon>
        <taxon>Metazoa</taxon>
        <taxon>Chordata</taxon>
        <taxon>Craniata</taxon>
        <taxon>Vertebrata</taxon>
        <taxon>Euteleostomi</taxon>
        <taxon>Actinopterygii</taxon>
        <taxon>Neopterygii</taxon>
        <taxon>Teleostei</taxon>
        <taxon>Neoteleostei</taxon>
        <taxon>Acanthomorphata</taxon>
        <taxon>Syngnathiaria</taxon>
        <taxon>Syngnathiformes</taxon>
        <taxon>Syngnathoidei</taxon>
        <taxon>Syngnathidae</taxon>
        <taxon>Hippocampus</taxon>
    </lineage>
</organism>
<dbReference type="PROSITE" id="PS50088">
    <property type="entry name" value="ANK_REPEAT"/>
    <property type="match status" value="9"/>
</dbReference>
<feature type="repeat" description="ANK" evidence="1">
    <location>
        <begin position="352"/>
        <end position="375"/>
    </location>
</feature>
<dbReference type="Ensembl" id="ENSHCOT00000005337.1">
    <property type="protein sequence ID" value="ENSHCOP00000020780.1"/>
    <property type="gene ID" value="ENSHCOG00000000223.1"/>
</dbReference>
<dbReference type="OMA" id="INHNMHS"/>
<feature type="repeat" description="ANK" evidence="1">
    <location>
        <begin position="144"/>
        <end position="176"/>
    </location>
</feature>
<dbReference type="GO" id="GO:0030165">
    <property type="term" value="F:PDZ domain binding"/>
    <property type="evidence" value="ECO:0007669"/>
    <property type="project" value="Ensembl"/>
</dbReference>
<feature type="transmembrane region" description="Helical" evidence="3">
    <location>
        <begin position="673"/>
        <end position="693"/>
    </location>
</feature>
<dbReference type="SMART" id="SM00248">
    <property type="entry name" value="ANK"/>
    <property type="match status" value="10"/>
</dbReference>
<dbReference type="InterPro" id="IPR011646">
    <property type="entry name" value="KAP_P-loop"/>
</dbReference>
<feature type="transmembrane region" description="Helical" evidence="3">
    <location>
        <begin position="637"/>
        <end position="661"/>
    </location>
</feature>
<dbReference type="InterPro" id="IPR002110">
    <property type="entry name" value="Ankyrin_rpt"/>
</dbReference>
<evidence type="ECO:0000313" key="7">
    <source>
        <dbReference type="Proteomes" id="UP000264820"/>
    </source>
</evidence>
<feature type="repeat" description="ANK" evidence="1">
    <location>
        <begin position="177"/>
        <end position="209"/>
    </location>
</feature>
<dbReference type="FunFam" id="1.25.40.20:FF:000126">
    <property type="entry name" value="Kinase D-interacting substrate of 220 kDa"/>
    <property type="match status" value="1"/>
</dbReference>
<evidence type="ECO:0000313" key="6">
    <source>
        <dbReference type="Ensembl" id="ENSHCOP00000020780.1"/>
    </source>
</evidence>
<dbReference type="Proteomes" id="UP000264820">
    <property type="component" value="Unplaced"/>
</dbReference>
<dbReference type="Pfam" id="PF07693">
    <property type="entry name" value="KAP_NTPase"/>
    <property type="match status" value="1"/>
</dbReference>
<dbReference type="PROSITE" id="PS50297">
    <property type="entry name" value="ANK_REP_REGION"/>
    <property type="match status" value="8"/>
</dbReference>
<dbReference type="SUPFAM" id="SSF48403">
    <property type="entry name" value="Ankyrin repeat"/>
    <property type="match status" value="1"/>
</dbReference>
<dbReference type="InterPro" id="IPR052771">
    <property type="entry name" value="Neurotrophin_sig_adaptor"/>
</dbReference>
<reference evidence="6" key="1">
    <citation type="submission" date="2025-08" db="UniProtKB">
        <authorList>
            <consortium name="Ensembl"/>
        </authorList>
    </citation>
    <scope>IDENTIFICATION</scope>
</reference>
<feature type="repeat" description="ANK" evidence="1">
    <location>
        <begin position="78"/>
        <end position="110"/>
    </location>
</feature>